<name>A0AAX3NSE1_9GAMM</name>
<proteinExistence type="inferred from homology"/>
<accession>A0AAX3NSE1</accession>
<feature type="domain" description="Tyr recombinase" evidence="6">
    <location>
        <begin position="158"/>
        <end position="330"/>
    </location>
</feature>
<evidence type="ECO:0000313" key="9">
    <source>
        <dbReference type="Proteomes" id="UP001213721"/>
    </source>
</evidence>
<dbReference type="CDD" id="cd00796">
    <property type="entry name" value="INT_Rci_Hp1_C"/>
    <property type="match status" value="1"/>
</dbReference>
<reference evidence="8" key="1">
    <citation type="submission" date="2023-02" db="EMBL/GenBank/DDBJ databases">
        <title>The sequence of Aeromonas allosaccharophila K520.</title>
        <authorList>
            <person name="Luo X."/>
        </authorList>
    </citation>
    <scope>NUCLEOTIDE SEQUENCE</scope>
    <source>
        <strain evidence="8">K520</strain>
    </source>
</reference>
<dbReference type="InterPro" id="IPR044068">
    <property type="entry name" value="CB"/>
</dbReference>
<dbReference type="Pfam" id="PF00589">
    <property type="entry name" value="Phage_integrase"/>
    <property type="match status" value="1"/>
</dbReference>
<keyword evidence="2" id="KW-0229">DNA integration</keyword>
<evidence type="ECO:0000256" key="2">
    <source>
        <dbReference type="ARBA" id="ARBA00022908"/>
    </source>
</evidence>
<evidence type="ECO:0000256" key="5">
    <source>
        <dbReference type="PROSITE-ProRule" id="PRU01248"/>
    </source>
</evidence>
<organism evidence="8 9">
    <name type="scientific">Aeromonas allosaccharophila</name>
    <dbReference type="NCBI Taxonomy" id="656"/>
    <lineage>
        <taxon>Bacteria</taxon>
        <taxon>Pseudomonadati</taxon>
        <taxon>Pseudomonadota</taxon>
        <taxon>Gammaproteobacteria</taxon>
        <taxon>Aeromonadales</taxon>
        <taxon>Aeromonadaceae</taxon>
        <taxon>Aeromonas</taxon>
    </lineage>
</organism>
<evidence type="ECO:0000259" key="6">
    <source>
        <dbReference type="PROSITE" id="PS51898"/>
    </source>
</evidence>
<dbReference type="PANTHER" id="PTHR30629:SF2">
    <property type="entry name" value="PROPHAGE INTEGRASE INTS-RELATED"/>
    <property type="match status" value="1"/>
</dbReference>
<dbReference type="AlphaFoldDB" id="A0AAX3NSE1"/>
<keyword evidence="4" id="KW-0233">DNA recombination</keyword>
<evidence type="ECO:0000256" key="1">
    <source>
        <dbReference type="ARBA" id="ARBA00008857"/>
    </source>
</evidence>
<gene>
    <name evidence="8" type="ORF">PYU98_01565</name>
</gene>
<dbReference type="EMBL" id="CP118988">
    <property type="protein sequence ID" value="WED76998.1"/>
    <property type="molecule type" value="Genomic_DNA"/>
</dbReference>
<dbReference type="InterPro" id="IPR011010">
    <property type="entry name" value="DNA_brk_join_enz"/>
</dbReference>
<dbReference type="PROSITE" id="PS51898">
    <property type="entry name" value="TYR_RECOMBINASE"/>
    <property type="match status" value="1"/>
</dbReference>
<dbReference type="GO" id="GO:0003677">
    <property type="term" value="F:DNA binding"/>
    <property type="evidence" value="ECO:0007669"/>
    <property type="project" value="UniProtKB-UniRule"/>
</dbReference>
<protein>
    <submittedName>
        <fullName evidence="8">Site-specific integrase</fullName>
    </submittedName>
</protein>
<dbReference type="Gene3D" id="1.10.443.10">
    <property type="entry name" value="Intergrase catalytic core"/>
    <property type="match status" value="1"/>
</dbReference>
<keyword evidence="3 5" id="KW-0238">DNA-binding</keyword>
<dbReference type="Proteomes" id="UP001213721">
    <property type="component" value="Chromosome"/>
</dbReference>
<dbReference type="RefSeq" id="WP_275057298.1">
    <property type="nucleotide sequence ID" value="NZ_CP118988.1"/>
</dbReference>
<sequence length="342" mass="39107">MANVRTIYGKHGKTYRVQLMRNGQKIDRTFKKKKDAEQFLARITTCEDLADALTSVALTTSLFHEVAKQFLDQYQGRDRSAIQRVGWWADRLGDKAVGKITRQHVKDGLNSLLNDEKAQATVNRYQAALSAVFAWFNDEHDTKHNPAREVRQQTEDNARTRFLSDDEIANLLNAAQASKWERLHLLLHMALTTGARRSELINLRWCDIDFQQKTALLERTKNGSQRSLALITSLIAELMPWREIGESYIFPHPSRLNAPFSEFDHHWRSCLLQSGITNFRFHDLRHTSASIMAKTDASLLELADHLGHKTMAMVKRYAHLCTGHKVVRAESTFGNLTRGAAR</sequence>
<dbReference type="SUPFAM" id="SSF56349">
    <property type="entry name" value="DNA breaking-rejoining enzymes"/>
    <property type="match status" value="1"/>
</dbReference>
<dbReference type="InterPro" id="IPR050808">
    <property type="entry name" value="Phage_Integrase"/>
</dbReference>
<dbReference type="Gene3D" id="1.10.150.130">
    <property type="match status" value="1"/>
</dbReference>
<evidence type="ECO:0000256" key="3">
    <source>
        <dbReference type="ARBA" id="ARBA00023125"/>
    </source>
</evidence>
<feature type="domain" description="Core-binding (CB)" evidence="7">
    <location>
        <begin position="61"/>
        <end position="137"/>
    </location>
</feature>
<dbReference type="PANTHER" id="PTHR30629">
    <property type="entry name" value="PROPHAGE INTEGRASE"/>
    <property type="match status" value="1"/>
</dbReference>
<dbReference type="InterPro" id="IPR002104">
    <property type="entry name" value="Integrase_catalytic"/>
</dbReference>
<dbReference type="InterPro" id="IPR013762">
    <property type="entry name" value="Integrase-like_cat_sf"/>
</dbReference>
<comment type="similarity">
    <text evidence="1">Belongs to the 'phage' integrase family.</text>
</comment>
<dbReference type="InterPro" id="IPR010998">
    <property type="entry name" value="Integrase_recombinase_N"/>
</dbReference>
<dbReference type="GO" id="GO:0006310">
    <property type="term" value="P:DNA recombination"/>
    <property type="evidence" value="ECO:0007669"/>
    <property type="project" value="UniProtKB-KW"/>
</dbReference>
<evidence type="ECO:0000259" key="7">
    <source>
        <dbReference type="PROSITE" id="PS51900"/>
    </source>
</evidence>
<dbReference type="GO" id="GO:0015074">
    <property type="term" value="P:DNA integration"/>
    <property type="evidence" value="ECO:0007669"/>
    <property type="project" value="UniProtKB-KW"/>
</dbReference>
<dbReference type="PROSITE" id="PS51900">
    <property type="entry name" value="CB"/>
    <property type="match status" value="1"/>
</dbReference>
<evidence type="ECO:0000256" key="4">
    <source>
        <dbReference type="ARBA" id="ARBA00023172"/>
    </source>
</evidence>
<evidence type="ECO:0000313" key="8">
    <source>
        <dbReference type="EMBL" id="WED76998.1"/>
    </source>
</evidence>